<dbReference type="Proteomes" id="UP000823613">
    <property type="component" value="Unassembled WGS sequence"/>
</dbReference>
<keyword evidence="8" id="KW-1133">Transmembrane helix</keyword>
<feature type="transmembrane region" description="Helical" evidence="8">
    <location>
        <begin position="1284"/>
        <end position="1309"/>
    </location>
</feature>
<keyword evidence="9" id="KW-0732">Signal</keyword>
<dbReference type="PANTHER" id="PTHR43806:SF11">
    <property type="entry name" value="CEREVISIN-RELATED"/>
    <property type="match status" value="1"/>
</dbReference>
<sequence length="1318" mass="143843">MIRKFRYLFSLPFFTLALLALSSHTNLHTLEERNEDAIVYLKNGYNKSNFLNELRSVTTNFRVKKDLSFNLANGYVIEINDQYLDEIKKLSSVDFATFDQVLSTTSYDEMVDNYNSFRVYDHLDNNSFREMNMVNDGSSKLGEGTLIAVLDSSFSVEHEAFAPLTGEAEANAKYTQEEIQALMNDGTIATGTYVNSKIPFVYDYANDDKDVESVLSTHGMHVSSIATANGAFTGVAPNAQLAFLKVSSDGSSEQTIRDQYIAEAMGDAYDLGADVINLSIGSDLDDFVETATNYLVNRLKTIGTNVNIAAGNSGKGTFNNSGVYKFNTTDTVESGILGSYASATTGTTVASSNLIDDNSLNSAVSVLNVNGSSLDDLKNSENVSQVGSTLSGTDQLVDYVFEGNDQNNTTYTKEQPFSGLVRDINAIAISEEFGGTHTDRYIDLPYIVIPGIGAQDGDVDGDDSDIKLDNDYASIDALGTGENSPLNGKIAVIRRGSLAFANKVINAVNRGAIAVIIYNYEGSGDAGRMDLTNLPENLQVPIYYVSQDDGENLESKAITDSETNIKYGMLRVSQDQISTFSTDGATSNLEMKVEITAPGEHIAGAINVIETTYDDENYGLGAVNVPVNERTPTYNSYMYLSGTSMASPNYTGAYGLVLGDKLAEHPDMNEEETIEFKNLMKARMMSTAEILFTSNGAPVSTRRQGAGEVDISNALHSPIYLSTAEPKTYEDSYNGESSTASYYDGKLELGTSTREGNIAFDYMIHNEKGVTDTLNVSLYVTVPELLRYDKASETSTEFIGIDFQSTNQRLVQKVNLGTVTLTGEDTQIASVDYTLSDEDIEEIMNQFEDGMYLEGYLTLESDPNSNSDIHVNLPYLGFIGDYQKGSAIEEFDFEKEEGRIYPSDLLNNALEVTGINRPNGNFSSTINVGSNISNVTRFLNNTEDVNDVYLPIHGEEIDGTYHIYAGAKGIADNLYIQTFVKRSIEDNTITITREGSSSPVITTNLVDSIYSSGGILYKSLASSDLIGSGIAAHRGYTVIDLSSLEEGEYNMTFAFELAAGFTQTRNYVLHIDYDNTMPSITSYNYNNDTKTLDIGFTSSIYTLDVNGVRASRVSDTQTDFTIQLANDTNTTDSVTLLVESNNYYSLIGVTSLETYHDDNTISYRDATLWNGNIRNGYSIEVTSEPFNGFNDGLPCSLYSFYLYNASGRAVDLSGDNFIYTLTLPSEYTSVDIEVYASTNTGLARIDNFIKNGNFLSFTNPLGTSEVIIKAKSNFSTPTNNNSTVIIAVACSVGGVVVLGGVGTGLYFFLKKKKGKVSE</sequence>
<dbReference type="InterPro" id="IPR000209">
    <property type="entry name" value="Peptidase_S8/S53_dom"/>
</dbReference>
<feature type="chain" id="PRO_5038384753" evidence="9">
    <location>
        <begin position="26"/>
        <end position="1318"/>
    </location>
</feature>
<accession>A0A9D9DIY8</accession>
<gene>
    <name evidence="12" type="ORF">IAC58_04045</name>
</gene>
<keyword evidence="8" id="KW-0472">Membrane</keyword>
<evidence type="ECO:0000256" key="9">
    <source>
        <dbReference type="SAM" id="SignalP"/>
    </source>
</evidence>
<keyword evidence="8" id="KW-0812">Transmembrane</keyword>
<feature type="active site" description="Charge relay system" evidence="6 7">
    <location>
        <position position="644"/>
    </location>
</feature>
<feature type="domain" description="Peptidase S8/S53" evidence="10">
    <location>
        <begin position="142"/>
        <end position="707"/>
    </location>
</feature>
<dbReference type="InterPro" id="IPR015500">
    <property type="entry name" value="Peptidase_S8_subtilisin-rel"/>
</dbReference>
<reference evidence="12" key="2">
    <citation type="journal article" date="2021" name="PeerJ">
        <title>Extensive microbial diversity within the chicken gut microbiome revealed by metagenomics and culture.</title>
        <authorList>
            <person name="Gilroy R."/>
            <person name="Ravi A."/>
            <person name="Getino M."/>
            <person name="Pursley I."/>
            <person name="Horton D.L."/>
            <person name="Alikhan N.F."/>
            <person name="Baker D."/>
            <person name="Gharbi K."/>
            <person name="Hall N."/>
            <person name="Watson M."/>
            <person name="Adriaenssens E.M."/>
            <person name="Foster-Nyarko E."/>
            <person name="Jarju S."/>
            <person name="Secka A."/>
            <person name="Antonio M."/>
            <person name="Oren A."/>
            <person name="Chaudhuri R.R."/>
            <person name="La Ragione R."/>
            <person name="Hildebrand F."/>
            <person name="Pallen M.J."/>
        </authorList>
    </citation>
    <scope>NUCLEOTIDE SEQUENCE</scope>
    <source>
        <strain evidence="12">11159</strain>
    </source>
</reference>
<feature type="domain" description="PA" evidence="11">
    <location>
        <begin position="482"/>
        <end position="553"/>
    </location>
</feature>
<evidence type="ECO:0000256" key="1">
    <source>
        <dbReference type="ARBA" id="ARBA00011073"/>
    </source>
</evidence>
<reference evidence="12" key="1">
    <citation type="submission" date="2020-10" db="EMBL/GenBank/DDBJ databases">
        <authorList>
            <person name="Gilroy R."/>
        </authorList>
    </citation>
    <scope>NUCLEOTIDE SEQUENCE</scope>
    <source>
        <strain evidence="12">11159</strain>
    </source>
</reference>
<dbReference type="PROSITE" id="PS00138">
    <property type="entry name" value="SUBTILASE_SER"/>
    <property type="match status" value="1"/>
</dbReference>
<organism evidence="12 13">
    <name type="scientific">Candidatus Onthovivens merdipullorum</name>
    <dbReference type="NCBI Taxonomy" id="2840889"/>
    <lineage>
        <taxon>Bacteria</taxon>
        <taxon>Bacillati</taxon>
        <taxon>Bacillota</taxon>
        <taxon>Bacilli</taxon>
        <taxon>Bacillales</taxon>
        <taxon>Candidatus Onthovivens</taxon>
    </lineage>
</organism>
<feature type="active site" description="Charge relay system" evidence="6 7">
    <location>
        <position position="218"/>
    </location>
</feature>
<evidence type="ECO:0000256" key="3">
    <source>
        <dbReference type="ARBA" id="ARBA00022670"/>
    </source>
</evidence>
<dbReference type="PROSITE" id="PS00137">
    <property type="entry name" value="SUBTILASE_HIS"/>
    <property type="match status" value="1"/>
</dbReference>
<evidence type="ECO:0000313" key="13">
    <source>
        <dbReference type="Proteomes" id="UP000823613"/>
    </source>
</evidence>
<evidence type="ECO:0000256" key="7">
    <source>
        <dbReference type="PROSITE-ProRule" id="PRU01240"/>
    </source>
</evidence>
<evidence type="ECO:0000256" key="5">
    <source>
        <dbReference type="ARBA" id="ARBA00022825"/>
    </source>
</evidence>
<dbReference type="Pfam" id="PF00082">
    <property type="entry name" value="Peptidase_S8"/>
    <property type="match status" value="1"/>
</dbReference>
<dbReference type="EMBL" id="JADIMY010000079">
    <property type="protein sequence ID" value="MBO8427707.1"/>
    <property type="molecule type" value="Genomic_DNA"/>
</dbReference>
<evidence type="ECO:0000256" key="4">
    <source>
        <dbReference type="ARBA" id="ARBA00022801"/>
    </source>
</evidence>
<keyword evidence="2" id="KW-0134">Cell wall</keyword>
<evidence type="ECO:0000256" key="6">
    <source>
        <dbReference type="PIRSR" id="PIRSR615500-1"/>
    </source>
</evidence>
<dbReference type="GO" id="GO:0006508">
    <property type="term" value="P:proteolysis"/>
    <property type="evidence" value="ECO:0007669"/>
    <property type="project" value="UniProtKB-KW"/>
</dbReference>
<dbReference type="Gene3D" id="3.40.50.200">
    <property type="entry name" value="Peptidase S8/S53 domain"/>
    <property type="match status" value="2"/>
</dbReference>
<keyword evidence="5 7" id="KW-0720">Serine protease</keyword>
<dbReference type="SUPFAM" id="SSF52025">
    <property type="entry name" value="PA domain"/>
    <property type="match status" value="1"/>
</dbReference>
<feature type="active site" description="Charge relay system" evidence="6 7">
    <location>
        <position position="151"/>
    </location>
</feature>
<comment type="similarity">
    <text evidence="1 7">Belongs to the peptidase S8 family.</text>
</comment>
<feature type="signal peptide" evidence="9">
    <location>
        <begin position="1"/>
        <end position="25"/>
    </location>
</feature>
<name>A0A9D9DIY8_9BACL</name>
<dbReference type="GO" id="GO:0004252">
    <property type="term" value="F:serine-type endopeptidase activity"/>
    <property type="evidence" value="ECO:0007669"/>
    <property type="project" value="UniProtKB-UniRule"/>
</dbReference>
<evidence type="ECO:0000259" key="11">
    <source>
        <dbReference type="Pfam" id="PF02225"/>
    </source>
</evidence>
<dbReference type="Gene3D" id="2.60.40.1710">
    <property type="entry name" value="Subtilisin-like superfamily"/>
    <property type="match status" value="1"/>
</dbReference>
<evidence type="ECO:0000256" key="2">
    <source>
        <dbReference type="ARBA" id="ARBA00022512"/>
    </source>
</evidence>
<dbReference type="InterPro" id="IPR050131">
    <property type="entry name" value="Peptidase_S8_subtilisin-like"/>
</dbReference>
<proteinExistence type="inferred from homology"/>
<comment type="caution">
    <text evidence="12">The sequence shown here is derived from an EMBL/GenBank/DDBJ whole genome shotgun (WGS) entry which is preliminary data.</text>
</comment>
<dbReference type="Pfam" id="PF02225">
    <property type="entry name" value="PA"/>
    <property type="match status" value="1"/>
</dbReference>
<dbReference type="PANTHER" id="PTHR43806">
    <property type="entry name" value="PEPTIDASE S8"/>
    <property type="match status" value="1"/>
</dbReference>
<keyword evidence="3 7" id="KW-0645">Protease</keyword>
<protein>
    <submittedName>
        <fullName evidence="12">S8 family serine peptidase</fullName>
    </submittedName>
</protein>
<evidence type="ECO:0000256" key="8">
    <source>
        <dbReference type="SAM" id="Phobius"/>
    </source>
</evidence>
<evidence type="ECO:0000259" key="10">
    <source>
        <dbReference type="Pfam" id="PF00082"/>
    </source>
</evidence>
<evidence type="ECO:0000313" key="12">
    <source>
        <dbReference type="EMBL" id="MBO8427707.1"/>
    </source>
</evidence>
<dbReference type="PROSITE" id="PS51892">
    <property type="entry name" value="SUBTILASE"/>
    <property type="match status" value="1"/>
</dbReference>
<dbReference type="PRINTS" id="PR00723">
    <property type="entry name" value="SUBTILISIN"/>
</dbReference>
<dbReference type="InterPro" id="IPR003137">
    <property type="entry name" value="PA_domain"/>
</dbReference>
<keyword evidence="2" id="KW-0964">Secreted</keyword>
<keyword evidence="4 7" id="KW-0378">Hydrolase</keyword>
<dbReference type="InterPro" id="IPR046450">
    <property type="entry name" value="PA_dom_sf"/>
</dbReference>
<dbReference type="InterPro" id="IPR036852">
    <property type="entry name" value="Peptidase_S8/S53_dom_sf"/>
</dbReference>
<dbReference type="SUPFAM" id="SSF52743">
    <property type="entry name" value="Subtilisin-like"/>
    <property type="match status" value="1"/>
</dbReference>
<dbReference type="InterPro" id="IPR023828">
    <property type="entry name" value="Peptidase_S8_Ser-AS"/>
</dbReference>
<dbReference type="InterPro" id="IPR022398">
    <property type="entry name" value="Peptidase_S8_His-AS"/>
</dbReference>